<evidence type="ECO:0000259" key="3">
    <source>
        <dbReference type="PROSITE" id="PS51462"/>
    </source>
</evidence>
<accession>A0A1G6EGS2</accession>
<reference evidence="4 5" key="1">
    <citation type="submission" date="2016-10" db="EMBL/GenBank/DDBJ databases">
        <authorList>
            <person name="de Groot N.N."/>
        </authorList>
    </citation>
    <scope>NUCLEOTIDE SEQUENCE [LARGE SCALE GENOMIC DNA]</scope>
    <source>
        <strain evidence="4 5">ASO4-2</strain>
    </source>
</reference>
<dbReference type="InterPro" id="IPR000086">
    <property type="entry name" value="NUDIX_hydrolase_dom"/>
</dbReference>
<evidence type="ECO:0000256" key="1">
    <source>
        <dbReference type="ARBA" id="ARBA00001946"/>
    </source>
</evidence>
<evidence type="ECO:0000313" key="4">
    <source>
        <dbReference type="EMBL" id="SDB56594.1"/>
    </source>
</evidence>
<protein>
    <submittedName>
        <fullName evidence="4">ADP-ribose pyrophosphatase YjhB, NUDIX family</fullName>
    </submittedName>
</protein>
<evidence type="ECO:0000256" key="2">
    <source>
        <dbReference type="ARBA" id="ARBA00022801"/>
    </source>
</evidence>
<dbReference type="InterPro" id="IPR059176">
    <property type="entry name" value="UDP-X_N"/>
</dbReference>
<dbReference type="InterPro" id="IPR015797">
    <property type="entry name" value="NUDIX_hydrolase-like_dom_sf"/>
</dbReference>
<dbReference type="GO" id="GO:0016787">
    <property type="term" value="F:hydrolase activity"/>
    <property type="evidence" value="ECO:0007669"/>
    <property type="project" value="UniProtKB-KW"/>
</dbReference>
<dbReference type="AlphaFoldDB" id="A0A1G6EGS2"/>
<dbReference type="Gene3D" id="3.90.79.10">
    <property type="entry name" value="Nucleoside Triphosphate Pyrophosphohydrolase"/>
    <property type="match status" value="1"/>
</dbReference>
<dbReference type="PANTHER" id="PTHR43046">
    <property type="entry name" value="GDP-MANNOSE MANNOSYL HYDROLASE"/>
    <property type="match status" value="1"/>
</dbReference>
<dbReference type="CDD" id="cd04672">
    <property type="entry name" value="NUDIX_CDP-Chase_like"/>
    <property type="match status" value="1"/>
</dbReference>
<keyword evidence="5" id="KW-1185">Reference proteome</keyword>
<dbReference type="STRING" id="617002.SAMN05660653_02828"/>
<gene>
    <name evidence="4" type="ORF">SAMN05660653_02828</name>
</gene>
<feature type="domain" description="Nudix hydrolase" evidence="3">
    <location>
        <begin position="70"/>
        <end position="197"/>
    </location>
</feature>
<dbReference type="PANTHER" id="PTHR43046:SF16">
    <property type="entry name" value="ADP-RIBOSE PYROPHOSPHATASE YJHB-RELATED"/>
    <property type="match status" value="1"/>
</dbReference>
<dbReference type="PROSITE" id="PS51462">
    <property type="entry name" value="NUDIX"/>
    <property type="match status" value="1"/>
</dbReference>
<dbReference type="Gene3D" id="6.10.250.1120">
    <property type="match status" value="1"/>
</dbReference>
<comment type="cofactor">
    <cofactor evidence="1">
        <name>Mg(2+)</name>
        <dbReference type="ChEBI" id="CHEBI:18420"/>
    </cofactor>
</comment>
<keyword evidence="2" id="KW-0378">Hydrolase</keyword>
<organism evidence="4 5">
    <name type="scientific">Desulfonatronum thiosulfatophilum</name>
    <dbReference type="NCBI Taxonomy" id="617002"/>
    <lineage>
        <taxon>Bacteria</taxon>
        <taxon>Pseudomonadati</taxon>
        <taxon>Thermodesulfobacteriota</taxon>
        <taxon>Desulfovibrionia</taxon>
        <taxon>Desulfovibrionales</taxon>
        <taxon>Desulfonatronaceae</taxon>
        <taxon>Desulfonatronum</taxon>
    </lineage>
</organism>
<dbReference type="Pfam" id="PF00293">
    <property type="entry name" value="NUDIX"/>
    <property type="match status" value="1"/>
</dbReference>
<dbReference type="OrthoDB" id="8480561at2"/>
<dbReference type="EMBL" id="FMXO01000018">
    <property type="protein sequence ID" value="SDB56594.1"/>
    <property type="molecule type" value="Genomic_DNA"/>
</dbReference>
<sequence length="209" mass="23820">MEHNPSTPWLEWSREIQALSQTGLAFAQTHYERVRYHRLLELASEMVASRTCLNPDEILRTFQVQPGYATVKVDVRGAVVREDRILLVRERADGRWAMPGGWADVGEYPSVMIAREIQEESGYEAKPFRVVGVYDANRAGRPMEFFHAYKVIFLCELIGGAAASSDETSEVGFFPFDDLPPLSEHRTNQTHLLEVRRHLDDPTRPAAFD</sequence>
<proteinExistence type="predicted"/>
<evidence type="ECO:0000313" key="5">
    <source>
        <dbReference type="Proteomes" id="UP000198771"/>
    </source>
</evidence>
<dbReference type="Proteomes" id="UP000198771">
    <property type="component" value="Unassembled WGS sequence"/>
</dbReference>
<dbReference type="Pfam" id="PF12535">
    <property type="entry name" value="Nudix_N"/>
    <property type="match status" value="1"/>
</dbReference>
<name>A0A1G6EGS2_9BACT</name>
<dbReference type="SUPFAM" id="SSF55811">
    <property type="entry name" value="Nudix"/>
    <property type="match status" value="1"/>
</dbReference>